<feature type="domain" description="PAC" evidence="8">
    <location>
        <begin position="80"/>
        <end position="132"/>
    </location>
</feature>
<dbReference type="Proteomes" id="UP000183868">
    <property type="component" value="Chromosome"/>
</dbReference>
<dbReference type="STRING" id="880073.Cabys_2895"/>
<dbReference type="PROSITE" id="PS50113">
    <property type="entry name" value="PAC"/>
    <property type="match status" value="1"/>
</dbReference>
<dbReference type="Gene3D" id="3.30.450.20">
    <property type="entry name" value="PAS domain"/>
    <property type="match status" value="1"/>
</dbReference>
<dbReference type="InterPro" id="IPR009057">
    <property type="entry name" value="Homeodomain-like_sf"/>
</dbReference>
<dbReference type="CDD" id="cd00009">
    <property type="entry name" value="AAA"/>
    <property type="match status" value="1"/>
</dbReference>
<dbReference type="AlphaFoldDB" id="H1XXU0"/>
<dbReference type="SMART" id="SM00091">
    <property type="entry name" value="PAS"/>
    <property type="match status" value="1"/>
</dbReference>
<dbReference type="Pfam" id="PF25601">
    <property type="entry name" value="AAA_lid_14"/>
    <property type="match status" value="1"/>
</dbReference>
<evidence type="ECO:0000259" key="6">
    <source>
        <dbReference type="PROSITE" id="PS50045"/>
    </source>
</evidence>
<keyword evidence="5" id="KW-0804">Transcription</keyword>
<dbReference type="Pfam" id="PF02954">
    <property type="entry name" value="HTH_8"/>
    <property type="match status" value="1"/>
</dbReference>
<dbReference type="PROSITE" id="PS00688">
    <property type="entry name" value="SIGMA54_INTERACT_3"/>
    <property type="match status" value="1"/>
</dbReference>
<keyword evidence="3" id="KW-0805">Transcription regulation</keyword>
<dbReference type="InterPro" id="IPR025943">
    <property type="entry name" value="Sigma_54_int_dom_ATP-bd_2"/>
</dbReference>
<evidence type="ECO:0000256" key="2">
    <source>
        <dbReference type="ARBA" id="ARBA00022840"/>
    </source>
</evidence>
<dbReference type="Gene3D" id="1.10.10.60">
    <property type="entry name" value="Homeodomain-like"/>
    <property type="match status" value="1"/>
</dbReference>
<evidence type="ECO:0000313" key="9">
    <source>
        <dbReference type="EMBL" id="APF19643.1"/>
    </source>
</evidence>
<evidence type="ECO:0000313" key="10">
    <source>
        <dbReference type="EMBL" id="EHO39763.1"/>
    </source>
</evidence>
<dbReference type="Proteomes" id="UP000004671">
    <property type="component" value="Chromosome"/>
</dbReference>
<dbReference type="InterPro" id="IPR003593">
    <property type="entry name" value="AAA+_ATPase"/>
</dbReference>
<dbReference type="InterPro" id="IPR013656">
    <property type="entry name" value="PAS_4"/>
</dbReference>
<evidence type="ECO:0000256" key="5">
    <source>
        <dbReference type="ARBA" id="ARBA00023163"/>
    </source>
</evidence>
<dbReference type="GO" id="GO:0005524">
    <property type="term" value="F:ATP binding"/>
    <property type="evidence" value="ECO:0007669"/>
    <property type="project" value="UniProtKB-KW"/>
</dbReference>
<dbReference type="KEGG" id="caby:Cabys_2895"/>
<proteinExistence type="predicted"/>
<gene>
    <name evidence="9" type="ORF">Cabys_2895</name>
    <name evidence="10" type="ORF">Calab_0109</name>
</gene>
<dbReference type="SUPFAM" id="SSF52540">
    <property type="entry name" value="P-loop containing nucleoside triphosphate hydrolases"/>
    <property type="match status" value="1"/>
</dbReference>
<dbReference type="NCBIfam" id="TIGR00229">
    <property type="entry name" value="sensory_box"/>
    <property type="match status" value="1"/>
</dbReference>
<dbReference type="InterPro" id="IPR035965">
    <property type="entry name" value="PAS-like_dom_sf"/>
</dbReference>
<dbReference type="PROSITE" id="PS50045">
    <property type="entry name" value="SIGMA54_INTERACT_4"/>
    <property type="match status" value="1"/>
</dbReference>
<dbReference type="Gene3D" id="3.40.50.300">
    <property type="entry name" value="P-loop containing nucleotide triphosphate hydrolases"/>
    <property type="match status" value="1"/>
</dbReference>
<evidence type="ECO:0000256" key="4">
    <source>
        <dbReference type="ARBA" id="ARBA00023125"/>
    </source>
</evidence>
<accession>H1XXU0</accession>
<keyword evidence="11" id="KW-1185">Reference proteome</keyword>
<dbReference type="FunFam" id="3.40.50.300:FF:000006">
    <property type="entry name" value="DNA-binding transcriptional regulator NtrC"/>
    <property type="match status" value="1"/>
</dbReference>
<dbReference type="GO" id="GO:0043565">
    <property type="term" value="F:sequence-specific DNA binding"/>
    <property type="evidence" value="ECO:0007669"/>
    <property type="project" value="InterPro"/>
</dbReference>
<sequence length="449" mass="51225">MRSKIQNGKFTEVILDSLGEGLFTVDKDFRVQTINRAAERLLGIKREKVLGDFCKNVFRTVRCLGECPIQKVLEDNKNVFDLENEMTHASGRRLKVQLNAAVLREENGEPIGGVISFRDITHLEEIHKNLFSRTNFHGIIGTHKSMQEIYDLIEEVADSDSSVLIQGESGTGKELIANAIQKTSKRRDKPFIKVNCSVFPPDLLASELFGHVKGAFTDAVKDRVGRFEMADGGTIFLDEIAEMPLQMQVHLLRVLQEGTFERVGESVTRKVNVRIIAATNKDIRKEMMAGRFREDLYYRLNVIPIYAPPLRERKCDIPHLVRYFMQKFSLLTGKKIKEIDDEAMDLLLSYAWPGNVRELENTIEYAFARTKGNIIHASKLPPNVRLNTKCLGESAETFKSQSLPETSEPQIIRHTLEKVKWNRSKAAEILGMGRTTLWRKMRQYGLLET</sequence>
<dbReference type="Pfam" id="PF08448">
    <property type="entry name" value="PAS_4"/>
    <property type="match status" value="1"/>
</dbReference>
<dbReference type="RefSeq" id="WP_006926635.1">
    <property type="nucleotide sequence ID" value="NZ_CM001402.1"/>
</dbReference>
<dbReference type="HOGENOM" id="CLU_000445_0_6_0"/>
<feature type="domain" description="Sigma-54 factor interaction" evidence="6">
    <location>
        <begin position="139"/>
        <end position="368"/>
    </location>
</feature>
<dbReference type="CDD" id="cd00130">
    <property type="entry name" value="PAS"/>
    <property type="match status" value="1"/>
</dbReference>
<dbReference type="PRINTS" id="PR01590">
    <property type="entry name" value="HTHFIS"/>
</dbReference>
<dbReference type="PROSITE" id="PS00675">
    <property type="entry name" value="SIGMA54_INTERACT_1"/>
    <property type="match status" value="1"/>
</dbReference>
<dbReference type="GO" id="GO:0006355">
    <property type="term" value="P:regulation of DNA-templated transcription"/>
    <property type="evidence" value="ECO:0007669"/>
    <property type="project" value="InterPro"/>
</dbReference>
<dbReference type="InParanoid" id="H1XXU0"/>
<evidence type="ECO:0000259" key="7">
    <source>
        <dbReference type="PROSITE" id="PS50112"/>
    </source>
</evidence>
<dbReference type="InterPro" id="IPR025944">
    <property type="entry name" value="Sigma_54_int_dom_CS"/>
</dbReference>
<dbReference type="Gene3D" id="1.10.8.60">
    <property type="match status" value="1"/>
</dbReference>
<dbReference type="InterPro" id="IPR027417">
    <property type="entry name" value="P-loop_NTPase"/>
</dbReference>
<dbReference type="PROSITE" id="PS00676">
    <property type="entry name" value="SIGMA54_INTERACT_2"/>
    <property type="match status" value="1"/>
</dbReference>
<dbReference type="Pfam" id="PF00158">
    <property type="entry name" value="Sigma54_activat"/>
    <property type="match status" value="1"/>
</dbReference>
<evidence type="ECO:0000313" key="12">
    <source>
        <dbReference type="Proteomes" id="UP000183868"/>
    </source>
</evidence>
<dbReference type="InterPro" id="IPR000700">
    <property type="entry name" value="PAS-assoc_C"/>
</dbReference>
<dbReference type="PANTHER" id="PTHR32071">
    <property type="entry name" value="TRANSCRIPTIONAL REGULATORY PROTEIN"/>
    <property type="match status" value="1"/>
</dbReference>
<evidence type="ECO:0000259" key="8">
    <source>
        <dbReference type="PROSITE" id="PS50113"/>
    </source>
</evidence>
<dbReference type="SMART" id="SM00382">
    <property type="entry name" value="AAA"/>
    <property type="match status" value="1"/>
</dbReference>
<organism evidence="10 11">
    <name type="scientific">Caldithrix abyssi DSM 13497</name>
    <dbReference type="NCBI Taxonomy" id="880073"/>
    <lineage>
        <taxon>Bacteria</taxon>
        <taxon>Pseudomonadati</taxon>
        <taxon>Calditrichota</taxon>
        <taxon>Calditrichia</taxon>
        <taxon>Calditrichales</taxon>
        <taxon>Calditrichaceae</taxon>
        <taxon>Caldithrix</taxon>
    </lineage>
</organism>
<evidence type="ECO:0000256" key="3">
    <source>
        <dbReference type="ARBA" id="ARBA00023015"/>
    </source>
</evidence>
<feature type="domain" description="PAS" evidence="7">
    <location>
        <begin position="7"/>
        <end position="51"/>
    </location>
</feature>
<keyword evidence="4" id="KW-0238">DNA-binding</keyword>
<dbReference type="eggNOG" id="COG3829">
    <property type="taxonomic scope" value="Bacteria"/>
</dbReference>
<protein>
    <submittedName>
        <fullName evidence="9">PAS domain S-box-containing protein</fullName>
    </submittedName>
    <submittedName>
        <fullName evidence="10">PAS modulated sigma54 specific transcriptional regulator, Fis family</fullName>
    </submittedName>
</protein>
<dbReference type="InterPro" id="IPR025662">
    <property type="entry name" value="Sigma_54_int_dom_ATP-bd_1"/>
</dbReference>
<evidence type="ECO:0000256" key="1">
    <source>
        <dbReference type="ARBA" id="ARBA00022741"/>
    </source>
</evidence>
<name>H1XXU0_CALAY</name>
<evidence type="ECO:0000313" key="11">
    <source>
        <dbReference type="Proteomes" id="UP000004671"/>
    </source>
</evidence>
<dbReference type="SUPFAM" id="SSF46689">
    <property type="entry name" value="Homeodomain-like"/>
    <property type="match status" value="1"/>
</dbReference>
<keyword evidence="2" id="KW-0067">ATP-binding</keyword>
<dbReference type="InterPro" id="IPR058031">
    <property type="entry name" value="AAA_lid_NorR"/>
</dbReference>
<dbReference type="OrthoDB" id="9810703at2"/>
<dbReference type="PROSITE" id="PS50112">
    <property type="entry name" value="PAS"/>
    <property type="match status" value="1"/>
</dbReference>
<dbReference type="EMBL" id="CM001402">
    <property type="protein sequence ID" value="EHO39763.1"/>
    <property type="molecule type" value="Genomic_DNA"/>
</dbReference>
<dbReference type="InterPro" id="IPR002078">
    <property type="entry name" value="Sigma_54_int"/>
</dbReference>
<reference evidence="9 12" key="2">
    <citation type="submission" date="2016-11" db="EMBL/GenBank/DDBJ databases">
        <title>Genomic analysis of Caldithrix abyssi and proposal of a novel bacterial phylum Caldithrichaeota.</title>
        <authorList>
            <person name="Kublanov I."/>
            <person name="Sigalova O."/>
            <person name="Gavrilov S."/>
            <person name="Lebedinsky A."/>
            <person name="Ivanova N."/>
            <person name="Daum C."/>
            <person name="Reddy T."/>
            <person name="Klenk H.P."/>
            <person name="Goker M."/>
            <person name="Reva O."/>
            <person name="Miroshnichenko M."/>
            <person name="Kyprides N."/>
            <person name="Woyke T."/>
            <person name="Gelfand M."/>
        </authorList>
    </citation>
    <scope>NUCLEOTIDE SEQUENCE [LARGE SCALE GENOMIC DNA]</scope>
    <source>
        <strain evidence="9 12">LF13</strain>
    </source>
</reference>
<dbReference type="PaxDb" id="880073-Calab_0109"/>
<dbReference type="SUPFAM" id="SSF55785">
    <property type="entry name" value="PYP-like sensor domain (PAS domain)"/>
    <property type="match status" value="1"/>
</dbReference>
<reference evidence="10 11" key="1">
    <citation type="submission" date="2011-09" db="EMBL/GenBank/DDBJ databases">
        <title>The permanent draft genome of Caldithrix abyssi DSM 13497.</title>
        <authorList>
            <consortium name="US DOE Joint Genome Institute (JGI-PGF)"/>
            <person name="Lucas S."/>
            <person name="Han J."/>
            <person name="Lapidus A."/>
            <person name="Bruce D."/>
            <person name="Goodwin L."/>
            <person name="Pitluck S."/>
            <person name="Peters L."/>
            <person name="Kyrpides N."/>
            <person name="Mavromatis K."/>
            <person name="Ivanova N."/>
            <person name="Mikhailova N."/>
            <person name="Chertkov O."/>
            <person name="Detter J.C."/>
            <person name="Tapia R."/>
            <person name="Han C."/>
            <person name="Land M."/>
            <person name="Hauser L."/>
            <person name="Markowitz V."/>
            <person name="Cheng J.-F."/>
            <person name="Hugenholtz P."/>
            <person name="Woyke T."/>
            <person name="Wu D."/>
            <person name="Spring S."/>
            <person name="Brambilla E."/>
            <person name="Klenk H.-P."/>
            <person name="Eisen J.A."/>
        </authorList>
    </citation>
    <scope>NUCLEOTIDE SEQUENCE [LARGE SCALE GENOMIC DNA]</scope>
    <source>
        <strain evidence="10 11">DSM 13497</strain>
    </source>
</reference>
<dbReference type="InterPro" id="IPR002197">
    <property type="entry name" value="HTH_Fis"/>
</dbReference>
<dbReference type="EMBL" id="CP018099">
    <property type="protein sequence ID" value="APF19643.1"/>
    <property type="molecule type" value="Genomic_DNA"/>
</dbReference>
<keyword evidence="1" id="KW-0547">Nucleotide-binding</keyword>
<dbReference type="InterPro" id="IPR000014">
    <property type="entry name" value="PAS"/>
</dbReference>